<protein>
    <submittedName>
        <fullName evidence="10">Doublesex- and mab-3-related transcription factor 1</fullName>
    </submittedName>
</protein>
<keyword evidence="2" id="KW-0479">Metal-binding</keyword>
<keyword evidence="9" id="KW-1185">Reference proteome</keyword>
<evidence type="ECO:0000313" key="9">
    <source>
        <dbReference type="Proteomes" id="UP000694871"/>
    </source>
</evidence>
<dbReference type="InterPro" id="IPR026607">
    <property type="entry name" value="DMRT"/>
</dbReference>
<dbReference type="GeneID" id="107122760"/>
<keyword evidence="4" id="KW-0805">Transcription regulation</keyword>
<dbReference type="Proteomes" id="UP000694871">
    <property type="component" value="Unplaced"/>
</dbReference>
<keyword evidence="7" id="KW-0539">Nucleus</keyword>
<keyword evidence="5" id="KW-0238">DNA-binding</keyword>
<sequence length="192" mass="20388">MVTFGGPSSTATIMQVALRRQQAQEEELGISHPIPLPSATEMYMKKENNANGSCLLLESSSPPQSTTTTASSGAASSTEGRMLMQERVKSPDSRHGMSSQYRMHTYYPPTSYLGQSVGTPACVPQILTFEESPSFSETKASVFSPPSSQDSGLVSLSSSSPINNESTKAVLECESTSDSGTFTVNAVLEDGE</sequence>
<feature type="compositionally biased region" description="Basic and acidic residues" evidence="8">
    <location>
        <begin position="84"/>
        <end position="95"/>
    </location>
</feature>
<feature type="compositionally biased region" description="Polar residues" evidence="8">
    <location>
        <begin position="137"/>
        <end position="146"/>
    </location>
</feature>
<evidence type="ECO:0000256" key="1">
    <source>
        <dbReference type="ARBA" id="ARBA00006834"/>
    </source>
</evidence>
<evidence type="ECO:0000256" key="3">
    <source>
        <dbReference type="ARBA" id="ARBA00022833"/>
    </source>
</evidence>
<dbReference type="InterPro" id="IPR022114">
    <property type="entry name" value="DMRT1-like"/>
</dbReference>
<keyword evidence="3" id="KW-0862">Zinc</keyword>
<feature type="region of interest" description="Disordered" evidence="8">
    <location>
        <begin position="137"/>
        <end position="164"/>
    </location>
</feature>
<evidence type="ECO:0000256" key="5">
    <source>
        <dbReference type="ARBA" id="ARBA00023125"/>
    </source>
</evidence>
<name>A0ABM1L5Z7_GEKJA</name>
<proteinExistence type="inferred from homology"/>
<gene>
    <name evidence="10" type="primary">DMRT1</name>
</gene>
<evidence type="ECO:0000256" key="4">
    <source>
        <dbReference type="ARBA" id="ARBA00023015"/>
    </source>
</evidence>
<accession>A0ABM1L5Z7</accession>
<feature type="compositionally biased region" description="Low complexity" evidence="8">
    <location>
        <begin position="147"/>
        <end position="160"/>
    </location>
</feature>
<dbReference type="PANTHER" id="PTHR12322:SF70">
    <property type="entry name" value="DOUBLESEX- AND MAB-3-RELATED TRANSCRIPTION FACTOR 1"/>
    <property type="match status" value="1"/>
</dbReference>
<evidence type="ECO:0000256" key="8">
    <source>
        <dbReference type="SAM" id="MobiDB-lite"/>
    </source>
</evidence>
<evidence type="ECO:0000256" key="6">
    <source>
        <dbReference type="ARBA" id="ARBA00023163"/>
    </source>
</evidence>
<evidence type="ECO:0000256" key="2">
    <source>
        <dbReference type="ARBA" id="ARBA00022723"/>
    </source>
</evidence>
<dbReference type="Pfam" id="PF12374">
    <property type="entry name" value="Dmrt1"/>
    <property type="match status" value="1"/>
</dbReference>
<organism evidence="9 10">
    <name type="scientific">Gekko japonicus</name>
    <name type="common">Schlegel's Japanese gecko</name>
    <dbReference type="NCBI Taxonomy" id="146911"/>
    <lineage>
        <taxon>Eukaryota</taxon>
        <taxon>Metazoa</taxon>
        <taxon>Chordata</taxon>
        <taxon>Craniata</taxon>
        <taxon>Vertebrata</taxon>
        <taxon>Euteleostomi</taxon>
        <taxon>Lepidosauria</taxon>
        <taxon>Squamata</taxon>
        <taxon>Bifurcata</taxon>
        <taxon>Gekkota</taxon>
        <taxon>Gekkonidae</taxon>
        <taxon>Gekkoninae</taxon>
        <taxon>Gekko</taxon>
    </lineage>
</organism>
<feature type="compositionally biased region" description="Low complexity" evidence="8">
    <location>
        <begin position="59"/>
        <end position="78"/>
    </location>
</feature>
<evidence type="ECO:0000313" key="10">
    <source>
        <dbReference type="RefSeq" id="XP_015281384.1"/>
    </source>
</evidence>
<evidence type="ECO:0000256" key="7">
    <source>
        <dbReference type="ARBA" id="ARBA00023242"/>
    </source>
</evidence>
<dbReference type="PANTHER" id="PTHR12322">
    <property type="entry name" value="DOUBLESEX AND MAB-3 RELATED TRANSCRIPTION FACTOR DMRT"/>
    <property type="match status" value="1"/>
</dbReference>
<reference evidence="10" key="1">
    <citation type="submission" date="2025-08" db="UniProtKB">
        <authorList>
            <consortium name="RefSeq"/>
        </authorList>
    </citation>
    <scope>IDENTIFICATION</scope>
</reference>
<dbReference type="RefSeq" id="XP_015281384.1">
    <property type="nucleotide sequence ID" value="XM_015425898.1"/>
</dbReference>
<comment type="similarity">
    <text evidence="1">Belongs to the DMRT family.</text>
</comment>
<feature type="region of interest" description="Disordered" evidence="8">
    <location>
        <begin position="55"/>
        <end position="99"/>
    </location>
</feature>
<keyword evidence="6" id="KW-0804">Transcription</keyword>